<dbReference type="InterPro" id="IPR036291">
    <property type="entry name" value="NAD(P)-bd_dom_sf"/>
</dbReference>
<accession>T2JKP5</accession>
<dbReference type="Proteomes" id="UP000018130">
    <property type="component" value="Unassembled WGS sequence"/>
</dbReference>
<reference evidence="3 4" key="1">
    <citation type="submission" date="2013-01" db="EMBL/GenBank/DDBJ databases">
        <authorList>
            <person name="Bench S."/>
        </authorList>
    </citation>
    <scope>NUCLEOTIDE SEQUENCE [LARGE SCALE GENOMIC DNA]</scope>
    <source>
        <strain evidence="3 4">WH 0402</strain>
    </source>
</reference>
<gene>
    <name evidence="3" type="ORF">CWATWH0402_1330</name>
</gene>
<dbReference type="PRINTS" id="PR00081">
    <property type="entry name" value="GDHRDH"/>
</dbReference>
<protein>
    <submittedName>
        <fullName evidence="3">Putative oxidoreductase/dehydrogenase</fullName>
    </submittedName>
</protein>
<proteinExistence type="inferred from homology"/>
<evidence type="ECO:0000313" key="4">
    <source>
        <dbReference type="Proteomes" id="UP000018130"/>
    </source>
</evidence>
<keyword evidence="2" id="KW-0560">Oxidoreductase</keyword>
<dbReference type="PANTHER" id="PTHR44196:SF1">
    <property type="entry name" value="DEHYDROGENASE_REDUCTASE SDR FAMILY MEMBER 7B"/>
    <property type="match status" value="1"/>
</dbReference>
<dbReference type="PROSITE" id="PS00061">
    <property type="entry name" value="ADH_SHORT"/>
    <property type="match status" value="1"/>
</dbReference>
<dbReference type="AlphaFoldDB" id="T2JKP5"/>
<dbReference type="GO" id="GO:0016491">
    <property type="term" value="F:oxidoreductase activity"/>
    <property type="evidence" value="ECO:0007669"/>
    <property type="project" value="UniProtKB-KW"/>
</dbReference>
<organism evidence="3 4">
    <name type="scientific">Crocosphaera watsonii WH 0402</name>
    <dbReference type="NCBI Taxonomy" id="1284629"/>
    <lineage>
        <taxon>Bacteria</taxon>
        <taxon>Bacillati</taxon>
        <taxon>Cyanobacteriota</taxon>
        <taxon>Cyanophyceae</taxon>
        <taxon>Oscillatoriophycideae</taxon>
        <taxon>Chroococcales</taxon>
        <taxon>Aphanothecaceae</taxon>
        <taxon>Crocosphaera</taxon>
    </lineage>
</organism>
<sequence length="155" mass="17386">MEVNFFGAITLTKFILPQWQKKKSGHLVIISSLVGKFGTPLRSTYAASKHALHGYFDSLRAEVWRDNIKVTLICPGYVNTPISFNALTATGEKLNQMSENQAQGISPEQCAKGIVKAIKNNKEEVYLGKIEVLAIYLKRFLPNIFSKLVRNFVPK</sequence>
<dbReference type="EMBL" id="CAQN01000241">
    <property type="protein sequence ID" value="CCQ65676.1"/>
    <property type="molecule type" value="Genomic_DNA"/>
</dbReference>
<dbReference type="SUPFAM" id="SSF51735">
    <property type="entry name" value="NAD(P)-binding Rossmann-fold domains"/>
    <property type="match status" value="1"/>
</dbReference>
<comment type="caution">
    <text evidence="3">The sequence shown here is derived from an EMBL/GenBank/DDBJ whole genome shotgun (WGS) entry which is preliminary data.</text>
</comment>
<evidence type="ECO:0000256" key="2">
    <source>
        <dbReference type="ARBA" id="ARBA00023002"/>
    </source>
</evidence>
<evidence type="ECO:0000313" key="3">
    <source>
        <dbReference type="EMBL" id="CCQ65676.1"/>
    </source>
</evidence>
<dbReference type="Pfam" id="PF00106">
    <property type="entry name" value="adh_short"/>
    <property type="match status" value="1"/>
</dbReference>
<dbReference type="Gene3D" id="3.40.50.720">
    <property type="entry name" value="NAD(P)-binding Rossmann-like Domain"/>
    <property type="match status" value="1"/>
</dbReference>
<dbReference type="GO" id="GO:0016020">
    <property type="term" value="C:membrane"/>
    <property type="evidence" value="ECO:0007669"/>
    <property type="project" value="TreeGrafter"/>
</dbReference>
<evidence type="ECO:0000256" key="1">
    <source>
        <dbReference type="ARBA" id="ARBA00006484"/>
    </source>
</evidence>
<dbReference type="InterPro" id="IPR002347">
    <property type="entry name" value="SDR_fam"/>
</dbReference>
<reference evidence="3 4" key="2">
    <citation type="submission" date="2013-09" db="EMBL/GenBank/DDBJ databases">
        <title>Whole genome comparison of six Crocosphaera watsonii strains with differing phenotypes.</title>
        <authorList>
            <person name="Bench S.R."/>
            <person name="Heller P."/>
            <person name="Frank I."/>
            <person name="Arciniega M."/>
            <person name="Shilova I.N."/>
            <person name="Zehr J.P."/>
        </authorList>
    </citation>
    <scope>NUCLEOTIDE SEQUENCE [LARGE SCALE GENOMIC DNA]</scope>
    <source>
        <strain evidence="3 4">WH 0402</strain>
    </source>
</reference>
<dbReference type="InterPro" id="IPR020904">
    <property type="entry name" value="Sc_DH/Rdtase_CS"/>
</dbReference>
<comment type="similarity">
    <text evidence="1">Belongs to the short-chain dehydrogenases/reductases (SDR) family.</text>
</comment>
<name>T2JKP5_CROWT</name>
<dbReference type="PANTHER" id="PTHR44196">
    <property type="entry name" value="DEHYDROGENASE/REDUCTASE SDR FAMILY MEMBER 7B"/>
    <property type="match status" value="1"/>
</dbReference>